<sequence length="428" mass="47936">MTAKTKEANLLATLDLSKAGKNCKMYLGDLTGNGRMDVLMVQPNGGIDDRYVPHQVEAMTAFDLNGTMLWQVGTPSEQPGGPGSDYPIQIYDLDGDGSNEVLCVMKDRFLMINGKTGVTKNQHVLPDRFAHDCIVIANVSGHSYPQDIILKDRYHQMWVLNNQFELLWTHKGNIGHFPWVFDFNQDGRDEVMAGYDFLSADGELLWSCHDLDEHADCIWVGKVQAESDQYQLVIGGSVTVLYDWHGNECWRYDGSIESQHVCLGKFRNDVDGLQVAGLDRIIRGKHASDGRDGIFLLDADGNEIWKEDRKTGGWLTIIDTIRNWDDHELDYIIAYRRGGGVPPTIYDGYQNVVTSFPVDGYICYGDLTGSGYTQVIVYDQTTAYVYGNSQVDLTQTAIHGLTQTAIHGLTQTKRDYSVTLYPGGEYLD</sequence>
<dbReference type="SUPFAM" id="SSF69318">
    <property type="entry name" value="Integrin alpha N-terminal domain"/>
    <property type="match status" value="1"/>
</dbReference>
<dbReference type="InterPro" id="IPR034641">
    <property type="entry name" value="RGL11"/>
</dbReference>
<protein>
    <recommendedName>
        <fullName evidence="3">Repeat domain-containing protein</fullName>
    </recommendedName>
</protein>
<evidence type="ECO:0008006" key="3">
    <source>
        <dbReference type="Google" id="ProtNLM"/>
    </source>
</evidence>
<evidence type="ECO:0000313" key="1">
    <source>
        <dbReference type="EMBL" id="UOQ47044.1"/>
    </source>
</evidence>
<dbReference type="PANTHER" id="PTHR43118">
    <property type="entry name" value="RHAMNOGALACTURONAN LYASE (EUROFUNG)"/>
    <property type="match status" value="1"/>
</dbReference>
<proteinExistence type="predicted"/>
<dbReference type="PANTHER" id="PTHR43118:SF1">
    <property type="entry name" value="RHAMNOGALACTURONAN LYASE (EUROFUNG)"/>
    <property type="match status" value="1"/>
</dbReference>
<gene>
    <name evidence="1" type="ORF">MUN88_13225</name>
</gene>
<reference evidence="1 2" key="1">
    <citation type="submission" date="2022-04" db="EMBL/GenBank/DDBJ databases">
        <title>Gracilibacillus sp. isolated from saltern.</title>
        <authorList>
            <person name="Won M."/>
            <person name="Lee C.-M."/>
            <person name="Woen H.-Y."/>
            <person name="Kwon S.-W."/>
        </authorList>
    </citation>
    <scope>NUCLEOTIDE SEQUENCE [LARGE SCALE GENOMIC DNA]</scope>
    <source>
        <strain evidence="1 2">SSWR10-1</strain>
    </source>
</reference>
<dbReference type="EMBL" id="CP095072">
    <property type="protein sequence ID" value="UOQ47044.1"/>
    <property type="molecule type" value="Genomic_DNA"/>
</dbReference>
<keyword evidence="2" id="KW-1185">Reference proteome</keyword>
<dbReference type="RefSeq" id="WP_244715781.1">
    <property type="nucleotide sequence ID" value="NZ_CP095072.1"/>
</dbReference>
<organism evidence="1 2">
    <name type="scientific">Gracilibacillus caseinilyticus</name>
    <dbReference type="NCBI Taxonomy" id="2932256"/>
    <lineage>
        <taxon>Bacteria</taxon>
        <taxon>Bacillati</taxon>
        <taxon>Bacillota</taxon>
        <taxon>Bacilli</taxon>
        <taxon>Bacillales</taxon>
        <taxon>Bacillaceae</taxon>
        <taxon>Gracilibacillus</taxon>
    </lineage>
</organism>
<accession>A0ABY4ES41</accession>
<evidence type="ECO:0000313" key="2">
    <source>
        <dbReference type="Proteomes" id="UP000831782"/>
    </source>
</evidence>
<name>A0ABY4ES41_9BACI</name>
<dbReference type="Proteomes" id="UP000831782">
    <property type="component" value="Chromosome"/>
</dbReference>
<dbReference type="InterPro" id="IPR028994">
    <property type="entry name" value="Integrin_alpha_N"/>
</dbReference>